<organism evidence="1 2">
    <name type="scientific">Ensete ventricosum</name>
    <name type="common">Abyssinian banana</name>
    <name type="synonym">Musa ensete</name>
    <dbReference type="NCBI Taxonomy" id="4639"/>
    <lineage>
        <taxon>Eukaryota</taxon>
        <taxon>Viridiplantae</taxon>
        <taxon>Streptophyta</taxon>
        <taxon>Embryophyta</taxon>
        <taxon>Tracheophyta</taxon>
        <taxon>Spermatophyta</taxon>
        <taxon>Magnoliopsida</taxon>
        <taxon>Liliopsida</taxon>
        <taxon>Zingiberales</taxon>
        <taxon>Musaceae</taxon>
        <taxon>Ensete</taxon>
    </lineage>
</organism>
<accession>A0AAV8QNQ6</accession>
<dbReference type="AlphaFoldDB" id="A0AAV8QNQ6"/>
<reference evidence="1 2" key="1">
    <citation type="submission" date="2022-12" db="EMBL/GenBank/DDBJ databases">
        <title>Chromosome-scale assembly of the Ensete ventricosum genome.</title>
        <authorList>
            <person name="Dussert Y."/>
            <person name="Stocks J."/>
            <person name="Wendawek A."/>
            <person name="Woldeyes F."/>
            <person name="Nichols R.A."/>
            <person name="Borrell J.S."/>
        </authorList>
    </citation>
    <scope>NUCLEOTIDE SEQUENCE [LARGE SCALE GENOMIC DNA]</scope>
    <source>
        <strain evidence="2">cv. Maze</strain>
        <tissue evidence="1">Seeds</tissue>
    </source>
</reference>
<gene>
    <name evidence="1" type="ORF">OPV22_019971</name>
</gene>
<dbReference type="Proteomes" id="UP001222027">
    <property type="component" value="Unassembled WGS sequence"/>
</dbReference>
<sequence>MLNAPRSPQALLRSYVGTFGVDLSDEESDRRLRSRRSLRSSRKREFSFELDLIVGREEDSCHGMAVSELMDVRHSANEEFMLISLFNRQR</sequence>
<keyword evidence="2" id="KW-1185">Reference proteome</keyword>
<comment type="caution">
    <text evidence="1">The sequence shown here is derived from an EMBL/GenBank/DDBJ whole genome shotgun (WGS) entry which is preliminary data.</text>
</comment>
<evidence type="ECO:0000313" key="2">
    <source>
        <dbReference type="Proteomes" id="UP001222027"/>
    </source>
</evidence>
<evidence type="ECO:0000313" key="1">
    <source>
        <dbReference type="EMBL" id="KAJ8476244.1"/>
    </source>
</evidence>
<dbReference type="EMBL" id="JAQQAF010000006">
    <property type="protein sequence ID" value="KAJ8476244.1"/>
    <property type="molecule type" value="Genomic_DNA"/>
</dbReference>
<protein>
    <submittedName>
        <fullName evidence="1">Uncharacterized protein</fullName>
    </submittedName>
</protein>
<proteinExistence type="predicted"/>
<name>A0AAV8QNQ6_ENSVE</name>